<keyword evidence="11" id="KW-0408">Iron</keyword>
<dbReference type="InterPro" id="IPR004383">
    <property type="entry name" value="rRNA_lsu_MTrfase_RlmN/Cfr"/>
</dbReference>
<evidence type="ECO:0000313" key="14">
    <source>
        <dbReference type="EMBL" id="PIS31293.1"/>
    </source>
</evidence>
<dbReference type="GO" id="GO:0005737">
    <property type="term" value="C:cytoplasm"/>
    <property type="evidence" value="ECO:0007669"/>
    <property type="project" value="UniProtKB-SubCell"/>
</dbReference>
<evidence type="ECO:0000256" key="11">
    <source>
        <dbReference type="ARBA" id="ARBA00023004"/>
    </source>
</evidence>
<keyword evidence="8" id="KW-0949">S-adenosyl-L-methionine</keyword>
<keyword evidence="4" id="KW-0963">Cytoplasm</keyword>
<comment type="subcellular location">
    <subcellularLocation>
        <location evidence="2">Cytoplasm</location>
    </subcellularLocation>
</comment>
<evidence type="ECO:0000256" key="2">
    <source>
        <dbReference type="ARBA" id="ARBA00004496"/>
    </source>
</evidence>
<keyword evidence="12" id="KW-0411">Iron-sulfur</keyword>
<evidence type="ECO:0000256" key="8">
    <source>
        <dbReference type="ARBA" id="ARBA00022691"/>
    </source>
</evidence>
<feature type="domain" description="Radical SAM core" evidence="13">
    <location>
        <begin position="99"/>
        <end position="324"/>
    </location>
</feature>
<evidence type="ECO:0000256" key="7">
    <source>
        <dbReference type="ARBA" id="ARBA00022679"/>
    </source>
</evidence>
<dbReference type="InterPro" id="IPR007197">
    <property type="entry name" value="rSAM"/>
</dbReference>
<sequence>MGIMDDLQGKSLAEIEQFCKELGLKPFKAKELFRFINQKFGTDLEQLSTIKQVERELLKSKFFISAITPAKIQQSQAVEKAAFQLADGKIIETVFMDNKENLKTICVSSQVGCPIGCQFCTTGQLGFTRNLTCTEILSQVYYFAKKFRISNIVFMGMGEPFLNYDNVLKAGKILNHDLGLNIASRKIVYSTVGIIAGLEKFSQEKEQFRLAWSLASPFDSIREKLVPFKGLKPIAETIKTMKEYQAKTKRRITIEYVLLKGINDNQADIEALAHIAKSIDSYINLITYNPSPNSPFKAVNPNQAFQTLKKYRLVVTVRKSLGQEISAACGQLGTADCNQENSLLK</sequence>
<dbReference type="InterPro" id="IPR058240">
    <property type="entry name" value="rSAM_sf"/>
</dbReference>
<evidence type="ECO:0000256" key="6">
    <source>
        <dbReference type="ARBA" id="ARBA00022603"/>
    </source>
</evidence>
<name>A0A2H0Y188_UNCSA</name>
<dbReference type="PANTHER" id="PTHR30544">
    <property type="entry name" value="23S RRNA METHYLTRANSFERASE"/>
    <property type="match status" value="1"/>
</dbReference>
<comment type="caution">
    <text evidence="14">The sequence shown here is derived from an EMBL/GenBank/DDBJ whole genome shotgun (WGS) entry which is preliminary data.</text>
</comment>
<dbReference type="NCBIfam" id="TIGR00048">
    <property type="entry name" value="rRNA_mod_RlmN"/>
    <property type="match status" value="1"/>
</dbReference>
<dbReference type="SUPFAM" id="SSF102114">
    <property type="entry name" value="Radical SAM enzymes"/>
    <property type="match status" value="1"/>
</dbReference>
<evidence type="ECO:0000256" key="10">
    <source>
        <dbReference type="ARBA" id="ARBA00022723"/>
    </source>
</evidence>
<dbReference type="InterPro" id="IPR013785">
    <property type="entry name" value="Aldolase_TIM"/>
</dbReference>
<dbReference type="AlphaFoldDB" id="A0A2H0Y188"/>
<proteinExistence type="predicted"/>
<keyword evidence="9" id="KW-0819">tRNA processing</keyword>
<accession>A0A2H0Y188</accession>
<dbReference type="PANTHER" id="PTHR30544:SF5">
    <property type="entry name" value="RADICAL SAM CORE DOMAIN-CONTAINING PROTEIN"/>
    <property type="match status" value="1"/>
</dbReference>
<keyword evidence="3" id="KW-0004">4Fe-4S</keyword>
<dbReference type="GO" id="GO:0030488">
    <property type="term" value="P:tRNA methylation"/>
    <property type="evidence" value="ECO:0007669"/>
    <property type="project" value="InterPro"/>
</dbReference>
<dbReference type="Proteomes" id="UP000231343">
    <property type="component" value="Unassembled WGS sequence"/>
</dbReference>
<dbReference type="InterPro" id="IPR048641">
    <property type="entry name" value="RlmN_N"/>
</dbReference>
<keyword evidence="6 14" id="KW-0489">Methyltransferase</keyword>
<keyword evidence="10" id="KW-0479">Metal-binding</keyword>
<dbReference type="SFLD" id="SFLDG01062">
    <property type="entry name" value="methyltransferase_(Class_A)"/>
    <property type="match status" value="1"/>
</dbReference>
<reference evidence="14 15" key="1">
    <citation type="submission" date="2017-09" db="EMBL/GenBank/DDBJ databases">
        <title>Depth-based differentiation of microbial function through sediment-hosted aquifers and enrichment of novel symbionts in the deep terrestrial subsurface.</title>
        <authorList>
            <person name="Probst A.J."/>
            <person name="Ladd B."/>
            <person name="Jarett J.K."/>
            <person name="Geller-Mcgrath D.E."/>
            <person name="Sieber C.M."/>
            <person name="Emerson J.B."/>
            <person name="Anantharaman K."/>
            <person name="Thomas B.C."/>
            <person name="Malmstrom R."/>
            <person name="Stieglmeier M."/>
            <person name="Klingl A."/>
            <person name="Woyke T."/>
            <person name="Ryan C.M."/>
            <person name="Banfield J.F."/>
        </authorList>
    </citation>
    <scope>NUCLEOTIDE SEQUENCE [LARGE SCALE GENOMIC DNA]</scope>
    <source>
        <strain evidence="14">CG08_land_8_20_14_0_20_45_16</strain>
    </source>
</reference>
<dbReference type="Pfam" id="PF21016">
    <property type="entry name" value="RlmN_N"/>
    <property type="match status" value="1"/>
</dbReference>
<dbReference type="Pfam" id="PF04055">
    <property type="entry name" value="Radical_SAM"/>
    <property type="match status" value="1"/>
</dbReference>
<evidence type="ECO:0000256" key="12">
    <source>
        <dbReference type="ARBA" id="ARBA00023014"/>
    </source>
</evidence>
<dbReference type="SFLD" id="SFLDS00029">
    <property type="entry name" value="Radical_SAM"/>
    <property type="match status" value="1"/>
</dbReference>
<comment type="cofactor">
    <cofactor evidence="1">
        <name>[4Fe-4S] cluster</name>
        <dbReference type="ChEBI" id="CHEBI:49883"/>
    </cofactor>
</comment>
<keyword evidence="5" id="KW-0698">rRNA processing</keyword>
<dbReference type="EMBL" id="PEYM01000027">
    <property type="protein sequence ID" value="PIS31293.1"/>
    <property type="molecule type" value="Genomic_DNA"/>
</dbReference>
<organism evidence="14 15">
    <name type="scientific">Candidatus Saganbacteria bacterium CG08_land_8_20_14_0_20_45_16</name>
    <dbReference type="NCBI Taxonomy" id="2014293"/>
    <lineage>
        <taxon>Bacteria</taxon>
        <taxon>Bacillati</taxon>
        <taxon>Saganbacteria</taxon>
    </lineage>
</organism>
<dbReference type="GO" id="GO:0070475">
    <property type="term" value="P:rRNA base methylation"/>
    <property type="evidence" value="ECO:0007669"/>
    <property type="project" value="InterPro"/>
</dbReference>
<keyword evidence="7 14" id="KW-0808">Transferase</keyword>
<evidence type="ECO:0000256" key="4">
    <source>
        <dbReference type="ARBA" id="ARBA00022490"/>
    </source>
</evidence>
<evidence type="ECO:0000256" key="9">
    <source>
        <dbReference type="ARBA" id="ARBA00022694"/>
    </source>
</evidence>
<dbReference type="InterPro" id="IPR027492">
    <property type="entry name" value="RNA_MTrfase_RlmN"/>
</dbReference>
<evidence type="ECO:0000256" key="5">
    <source>
        <dbReference type="ARBA" id="ARBA00022552"/>
    </source>
</evidence>
<dbReference type="GO" id="GO:0046872">
    <property type="term" value="F:metal ion binding"/>
    <property type="evidence" value="ECO:0007669"/>
    <property type="project" value="UniProtKB-KW"/>
</dbReference>
<dbReference type="PROSITE" id="PS51918">
    <property type="entry name" value="RADICAL_SAM"/>
    <property type="match status" value="1"/>
</dbReference>
<evidence type="ECO:0000259" key="13">
    <source>
        <dbReference type="PROSITE" id="PS51918"/>
    </source>
</evidence>
<protein>
    <submittedName>
        <fullName evidence="14">23S rRNA (Adenine(2503)-C(2))-methyltransferase RlmN</fullName>
    </submittedName>
</protein>
<dbReference type="InterPro" id="IPR040072">
    <property type="entry name" value="Methyltransferase_A"/>
</dbReference>
<dbReference type="Gene3D" id="1.10.150.530">
    <property type="match status" value="1"/>
</dbReference>
<evidence type="ECO:0000256" key="1">
    <source>
        <dbReference type="ARBA" id="ARBA00001966"/>
    </source>
</evidence>
<dbReference type="SFLD" id="SFLDF00275">
    <property type="entry name" value="adenosine_C2_methyltransferase"/>
    <property type="match status" value="1"/>
</dbReference>
<evidence type="ECO:0000313" key="15">
    <source>
        <dbReference type="Proteomes" id="UP000231343"/>
    </source>
</evidence>
<dbReference type="Gene3D" id="3.20.20.70">
    <property type="entry name" value="Aldolase class I"/>
    <property type="match status" value="1"/>
</dbReference>
<dbReference type="PIRSF" id="PIRSF006004">
    <property type="entry name" value="CHP00048"/>
    <property type="match status" value="1"/>
</dbReference>
<gene>
    <name evidence="14" type="primary">rlmN</name>
    <name evidence="14" type="ORF">COT42_01490</name>
</gene>
<evidence type="ECO:0000256" key="3">
    <source>
        <dbReference type="ARBA" id="ARBA00022485"/>
    </source>
</evidence>
<dbReference type="GO" id="GO:0051539">
    <property type="term" value="F:4 iron, 4 sulfur cluster binding"/>
    <property type="evidence" value="ECO:0007669"/>
    <property type="project" value="UniProtKB-KW"/>
</dbReference>
<dbReference type="CDD" id="cd01335">
    <property type="entry name" value="Radical_SAM"/>
    <property type="match status" value="1"/>
</dbReference>
<dbReference type="GO" id="GO:0008173">
    <property type="term" value="F:RNA methyltransferase activity"/>
    <property type="evidence" value="ECO:0007669"/>
    <property type="project" value="InterPro"/>
</dbReference>